<evidence type="ECO:0000256" key="1">
    <source>
        <dbReference type="SAM" id="MobiDB-lite"/>
    </source>
</evidence>
<evidence type="ECO:0000313" key="3">
    <source>
        <dbReference type="EMBL" id="CAD8900345.1"/>
    </source>
</evidence>
<feature type="domain" description="ShKT" evidence="2">
    <location>
        <begin position="626"/>
        <end position="681"/>
    </location>
</feature>
<evidence type="ECO:0000259" key="2">
    <source>
        <dbReference type="PROSITE" id="PS51670"/>
    </source>
</evidence>
<reference evidence="3" key="1">
    <citation type="submission" date="2021-01" db="EMBL/GenBank/DDBJ databases">
        <authorList>
            <person name="Corre E."/>
            <person name="Pelletier E."/>
            <person name="Niang G."/>
            <person name="Scheremetjew M."/>
            <person name="Finn R."/>
            <person name="Kale V."/>
            <person name="Holt S."/>
            <person name="Cochrane G."/>
            <person name="Meng A."/>
            <person name="Brown T."/>
            <person name="Cohen L."/>
        </authorList>
    </citation>
    <scope>NUCLEOTIDE SEQUENCE</scope>
    <source>
        <strain evidence="3">308</strain>
    </source>
</reference>
<sequence length="741" mass="80535">MGWYSNRHKIVEPLEMGWQGKLVGISDYGQSNGFFVLVKISGASNDYFVNYNRVSSFNSGTKRGRNQILVTSVRAGSANDFSTQVGQLDAGETFSVRNFAGSSEDLEVSVILINTLNSPPFATIKIQAGEIVGTSSPTISSPPTTSPTTASPTSNPTPMPSSSFAPSSSSPSVDLCFDRLNVSTLAGTWGEASKGIMFDTLAQNTIRIYGFSLQVANQYEMKLRVFTKKGSHVGSESSYRNWKWIGHYVLVGSVNEDLQSIVLNEPIHIAPTVTQAFFIEQTNGQTIIPRDVSKWKKTGDIDVSNEHIRTIIGTARTIDNPVRHMGFRGIVNYRVCDAVPSLAPSISSIPTKSNIPSSLPSSPPPSTSNLPSTNPFTQSSTSPTLLPSKNPSTFPSLSPTIIPSALPSLPPTTIPSASPSILPTIAPSAFPSLSPTTIPSAPPSISPTAIPSASPSLSPVMVPSVSPSLSPIITPSAVPSALLSLSPSVVPSTSLPCQDSNQKFLFPWSTKESKCKSLFKSAKNQKQVDTRCNFVDKNNLLVKNYCSKTCGMCTTPPKSRVPTAQCQDSNQEFIFPWSTKKSKCKSLFKTANTPEKIETRCDFVDINGILVRNYCSKTCDMCPTACQDTDQKFNFPWNSKSISCKKWLSVDSDNKKNSRCKFVDLDGFVVKDYCPKTCGLCSTCKDSKQEFKFPWNSKKISCKKLFKSADTDKKILNRCKKEDENGLLVKDHCVLTCDTCK</sequence>
<proteinExistence type="predicted"/>
<dbReference type="EMBL" id="HBFR01037807">
    <property type="protein sequence ID" value="CAD8900345.1"/>
    <property type="molecule type" value="Transcribed_RNA"/>
</dbReference>
<feature type="region of interest" description="Disordered" evidence="1">
    <location>
        <begin position="350"/>
        <end position="394"/>
    </location>
</feature>
<dbReference type="InterPro" id="IPR003582">
    <property type="entry name" value="ShKT_dom"/>
</dbReference>
<organism evidence="3">
    <name type="scientific">Corethron hystrix</name>
    <dbReference type="NCBI Taxonomy" id="216773"/>
    <lineage>
        <taxon>Eukaryota</taxon>
        <taxon>Sar</taxon>
        <taxon>Stramenopiles</taxon>
        <taxon>Ochrophyta</taxon>
        <taxon>Bacillariophyta</taxon>
        <taxon>Coscinodiscophyceae</taxon>
        <taxon>Corethrophycidae</taxon>
        <taxon>Corethrales</taxon>
        <taxon>Corethraceae</taxon>
        <taxon>Corethron</taxon>
    </lineage>
</organism>
<accession>A0A7S1BYV1</accession>
<feature type="domain" description="ShKT" evidence="2">
    <location>
        <begin position="497"/>
        <end position="553"/>
    </location>
</feature>
<feature type="region of interest" description="Disordered" evidence="1">
    <location>
        <begin position="134"/>
        <end position="167"/>
    </location>
</feature>
<dbReference type="AlphaFoldDB" id="A0A7S1BYV1"/>
<gene>
    <name evidence="3" type="ORF">CHYS00102_LOCUS27562</name>
</gene>
<protein>
    <recommendedName>
        <fullName evidence="2">ShKT domain-containing protein</fullName>
    </recommendedName>
</protein>
<feature type="region of interest" description="Disordered" evidence="1">
    <location>
        <begin position="436"/>
        <end position="457"/>
    </location>
</feature>
<feature type="compositionally biased region" description="Low complexity" evidence="1">
    <location>
        <begin position="446"/>
        <end position="457"/>
    </location>
</feature>
<feature type="compositionally biased region" description="Low complexity" evidence="1">
    <location>
        <begin position="367"/>
        <end position="394"/>
    </location>
</feature>
<dbReference type="PANTHER" id="PTHR33683">
    <property type="entry name" value="1, PUTATIVE-RELATED"/>
    <property type="match status" value="1"/>
</dbReference>
<name>A0A7S1BYV1_9STRA</name>
<dbReference type="PANTHER" id="PTHR33683:SF46">
    <property type="entry name" value="SUSHI DOMAIN-CONTAINING PROTEIN"/>
    <property type="match status" value="1"/>
</dbReference>
<dbReference type="PROSITE" id="PS51670">
    <property type="entry name" value="SHKT"/>
    <property type="match status" value="2"/>
</dbReference>